<evidence type="ECO:0000313" key="1">
    <source>
        <dbReference type="EMBL" id="JAD51525.1"/>
    </source>
</evidence>
<name>A0A0A9ARJ4_ARUDO</name>
<protein>
    <submittedName>
        <fullName evidence="1">Uncharacterized protein</fullName>
    </submittedName>
</protein>
<dbReference type="EMBL" id="GBRH01246370">
    <property type="protein sequence ID" value="JAD51525.1"/>
    <property type="molecule type" value="Transcribed_RNA"/>
</dbReference>
<organism evidence="1">
    <name type="scientific">Arundo donax</name>
    <name type="common">Giant reed</name>
    <name type="synonym">Donax arundinaceus</name>
    <dbReference type="NCBI Taxonomy" id="35708"/>
    <lineage>
        <taxon>Eukaryota</taxon>
        <taxon>Viridiplantae</taxon>
        <taxon>Streptophyta</taxon>
        <taxon>Embryophyta</taxon>
        <taxon>Tracheophyta</taxon>
        <taxon>Spermatophyta</taxon>
        <taxon>Magnoliopsida</taxon>
        <taxon>Liliopsida</taxon>
        <taxon>Poales</taxon>
        <taxon>Poaceae</taxon>
        <taxon>PACMAD clade</taxon>
        <taxon>Arundinoideae</taxon>
        <taxon>Arundineae</taxon>
        <taxon>Arundo</taxon>
    </lineage>
</organism>
<accession>A0A0A9ARJ4</accession>
<proteinExistence type="predicted"/>
<sequence>MVGAPAAQTTAAVATRSWASRRAQRRPGAWLYGGDGGLELGLHGGSSSDPDLGCMASATAARRWA</sequence>
<reference evidence="1" key="2">
    <citation type="journal article" date="2015" name="Data Brief">
        <title>Shoot transcriptome of the giant reed, Arundo donax.</title>
        <authorList>
            <person name="Barrero R.A."/>
            <person name="Guerrero F.D."/>
            <person name="Moolhuijzen P."/>
            <person name="Goolsby J.A."/>
            <person name="Tidwell J."/>
            <person name="Bellgard S.E."/>
            <person name="Bellgard M.I."/>
        </authorList>
    </citation>
    <scope>NUCLEOTIDE SEQUENCE</scope>
    <source>
        <tissue evidence="1">Shoot tissue taken approximately 20 cm above the soil surface</tissue>
    </source>
</reference>
<dbReference type="AlphaFoldDB" id="A0A0A9ARJ4"/>
<reference evidence="1" key="1">
    <citation type="submission" date="2014-09" db="EMBL/GenBank/DDBJ databases">
        <authorList>
            <person name="Magalhaes I.L.F."/>
            <person name="Oliveira U."/>
            <person name="Santos F.R."/>
            <person name="Vidigal T.H.D.A."/>
            <person name="Brescovit A.D."/>
            <person name="Santos A.J."/>
        </authorList>
    </citation>
    <scope>NUCLEOTIDE SEQUENCE</scope>
    <source>
        <tissue evidence="1">Shoot tissue taken approximately 20 cm above the soil surface</tissue>
    </source>
</reference>